<name>A0A6J3M4G0_9PEZI</name>
<feature type="transmembrane region" description="Helical" evidence="1">
    <location>
        <begin position="20"/>
        <end position="41"/>
    </location>
</feature>
<dbReference type="Proteomes" id="UP000504637">
    <property type="component" value="Unplaced"/>
</dbReference>
<accession>A0A6J3M4G0</accession>
<gene>
    <name evidence="3" type="ORF">K489DRAFT_241161</name>
</gene>
<dbReference type="AlphaFoldDB" id="A0A6J3M4G0"/>
<keyword evidence="1" id="KW-1133">Transmembrane helix</keyword>
<dbReference type="GeneID" id="54357673"/>
<reference evidence="3" key="1">
    <citation type="submission" date="2020-01" db="EMBL/GenBank/DDBJ databases">
        <authorList>
            <consortium name="DOE Joint Genome Institute"/>
            <person name="Haridas S."/>
            <person name="Albert R."/>
            <person name="Binder M."/>
            <person name="Bloem J."/>
            <person name="Labutti K."/>
            <person name="Salamov A."/>
            <person name="Andreopoulos B."/>
            <person name="Baker S.E."/>
            <person name="Barry K."/>
            <person name="Bills G."/>
            <person name="Bluhm B.H."/>
            <person name="Cannon C."/>
            <person name="Castanera R."/>
            <person name="Culley D.E."/>
            <person name="Daum C."/>
            <person name="Ezra D."/>
            <person name="Gonzalez J.B."/>
            <person name="Henrissat B."/>
            <person name="Kuo A."/>
            <person name="Liang C."/>
            <person name="Lipzen A."/>
            <person name="Lutzoni F."/>
            <person name="Magnuson J."/>
            <person name="Mondo S."/>
            <person name="Nolan M."/>
            <person name="Ohm R."/>
            <person name="Pangilinan J."/>
            <person name="Park H.-J."/>
            <person name="Ramirez L."/>
            <person name="Alfaro M."/>
            <person name="Sun H."/>
            <person name="Tritt A."/>
            <person name="Yoshinaga Y."/>
            <person name="Zwiers L.-H."/>
            <person name="Turgeon B.G."/>
            <person name="Goodwin S.B."/>
            <person name="Spatafora J.W."/>
            <person name="Crous P.W."/>
            <person name="Grigoriev I.V."/>
        </authorList>
    </citation>
    <scope>NUCLEOTIDE SEQUENCE</scope>
    <source>
        <strain evidence="3">CBS 342.82</strain>
    </source>
</reference>
<reference evidence="3" key="3">
    <citation type="submission" date="2025-08" db="UniProtKB">
        <authorList>
            <consortium name="RefSeq"/>
        </authorList>
    </citation>
    <scope>IDENTIFICATION</scope>
    <source>
        <strain evidence="3">CBS 342.82</strain>
    </source>
</reference>
<proteinExistence type="predicted"/>
<keyword evidence="1" id="KW-0812">Transmembrane</keyword>
<evidence type="ECO:0000313" key="2">
    <source>
        <dbReference type="Proteomes" id="UP000504637"/>
    </source>
</evidence>
<evidence type="ECO:0000313" key="3">
    <source>
        <dbReference type="RefSeq" id="XP_033459405.1"/>
    </source>
</evidence>
<sequence>MGAPPTWHSNSVARTQGSCRAGFTMPVPFLMSLASIAGSWLRLMIATLKDHCTTTLPPASREMLSIEEAPMLRHVRN</sequence>
<dbReference type="RefSeq" id="XP_033459405.1">
    <property type="nucleotide sequence ID" value="XM_033599874.1"/>
</dbReference>
<evidence type="ECO:0000256" key="1">
    <source>
        <dbReference type="SAM" id="Phobius"/>
    </source>
</evidence>
<keyword evidence="2" id="KW-1185">Reference proteome</keyword>
<keyword evidence="1" id="KW-0472">Membrane</keyword>
<organism evidence="3">
    <name type="scientific">Dissoconium aciculare CBS 342.82</name>
    <dbReference type="NCBI Taxonomy" id="1314786"/>
    <lineage>
        <taxon>Eukaryota</taxon>
        <taxon>Fungi</taxon>
        <taxon>Dikarya</taxon>
        <taxon>Ascomycota</taxon>
        <taxon>Pezizomycotina</taxon>
        <taxon>Dothideomycetes</taxon>
        <taxon>Dothideomycetidae</taxon>
        <taxon>Mycosphaerellales</taxon>
        <taxon>Dissoconiaceae</taxon>
        <taxon>Dissoconium</taxon>
    </lineage>
</organism>
<protein>
    <submittedName>
        <fullName evidence="3">Uncharacterized protein</fullName>
    </submittedName>
</protein>
<reference evidence="3" key="2">
    <citation type="submission" date="2020-04" db="EMBL/GenBank/DDBJ databases">
        <authorList>
            <consortium name="NCBI Genome Project"/>
        </authorList>
    </citation>
    <scope>NUCLEOTIDE SEQUENCE</scope>
    <source>
        <strain evidence="3">CBS 342.82</strain>
    </source>
</reference>